<keyword evidence="1" id="KW-0547">Nucleotide-binding</keyword>
<dbReference type="GO" id="GO:0016226">
    <property type="term" value="P:iron-sulfur cluster assembly"/>
    <property type="evidence" value="ECO:0007669"/>
    <property type="project" value="InterPro"/>
</dbReference>
<comment type="caution">
    <text evidence="4">The sequence shown here is derived from an EMBL/GenBank/DDBJ whole genome shotgun (WGS) entry which is preliminary data.</text>
</comment>
<name>X0XTQ9_9ZZZZ</name>
<sequence>MKKERGRQSHGGGTAEGPGPDQTPEELMEQKALEERLSHIKNKIVVLSGKGGVGKSTVSVNLAMSLS</sequence>
<dbReference type="GO" id="GO:0051539">
    <property type="term" value="F:4 iron, 4 sulfur cluster binding"/>
    <property type="evidence" value="ECO:0007669"/>
    <property type="project" value="TreeGrafter"/>
</dbReference>
<evidence type="ECO:0000313" key="4">
    <source>
        <dbReference type="EMBL" id="GAG28256.1"/>
    </source>
</evidence>
<dbReference type="PANTHER" id="PTHR42961:SF2">
    <property type="entry name" value="IRON-SULFUR PROTEIN NUBPL"/>
    <property type="match status" value="1"/>
</dbReference>
<evidence type="ECO:0000256" key="1">
    <source>
        <dbReference type="ARBA" id="ARBA00022741"/>
    </source>
</evidence>
<dbReference type="GO" id="GO:0005524">
    <property type="term" value="F:ATP binding"/>
    <property type="evidence" value="ECO:0007669"/>
    <property type="project" value="UniProtKB-KW"/>
</dbReference>
<evidence type="ECO:0000256" key="3">
    <source>
        <dbReference type="SAM" id="MobiDB-lite"/>
    </source>
</evidence>
<reference evidence="4" key="1">
    <citation type="journal article" date="2014" name="Front. Microbiol.">
        <title>High frequency of phylogenetically diverse reductive dehalogenase-homologous genes in deep subseafloor sedimentary metagenomes.</title>
        <authorList>
            <person name="Kawai M."/>
            <person name="Futagami T."/>
            <person name="Toyoda A."/>
            <person name="Takaki Y."/>
            <person name="Nishi S."/>
            <person name="Hori S."/>
            <person name="Arai W."/>
            <person name="Tsubouchi T."/>
            <person name="Morono Y."/>
            <person name="Uchiyama I."/>
            <person name="Ito T."/>
            <person name="Fujiyama A."/>
            <person name="Inagaki F."/>
            <person name="Takami H."/>
        </authorList>
    </citation>
    <scope>NUCLEOTIDE SEQUENCE</scope>
    <source>
        <strain evidence="4">Expedition CK06-06</strain>
    </source>
</reference>
<dbReference type="InterPro" id="IPR027417">
    <property type="entry name" value="P-loop_NTPase"/>
</dbReference>
<dbReference type="InterPro" id="IPR044304">
    <property type="entry name" value="NUBPL-like"/>
</dbReference>
<dbReference type="AlphaFoldDB" id="X0XTQ9"/>
<dbReference type="InterPro" id="IPR033756">
    <property type="entry name" value="YlxH/NBP35"/>
</dbReference>
<protein>
    <submittedName>
        <fullName evidence="4">Uncharacterized protein</fullName>
    </submittedName>
</protein>
<dbReference type="Pfam" id="PF10609">
    <property type="entry name" value="ParA"/>
    <property type="match status" value="1"/>
</dbReference>
<keyword evidence="2" id="KW-0067">ATP-binding</keyword>
<feature type="region of interest" description="Disordered" evidence="3">
    <location>
        <begin position="1"/>
        <end position="28"/>
    </location>
</feature>
<accession>X0XTQ9</accession>
<gene>
    <name evidence="4" type="ORF">S01H1_73030</name>
</gene>
<dbReference type="SUPFAM" id="SSF52540">
    <property type="entry name" value="P-loop containing nucleoside triphosphate hydrolases"/>
    <property type="match status" value="1"/>
</dbReference>
<dbReference type="PANTHER" id="PTHR42961">
    <property type="entry name" value="IRON-SULFUR PROTEIN NUBPL"/>
    <property type="match status" value="1"/>
</dbReference>
<feature type="non-terminal residue" evidence="4">
    <location>
        <position position="67"/>
    </location>
</feature>
<dbReference type="EMBL" id="BARS01048771">
    <property type="protein sequence ID" value="GAG28256.1"/>
    <property type="molecule type" value="Genomic_DNA"/>
</dbReference>
<dbReference type="Gene3D" id="3.40.50.300">
    <property type="entry name" value="P-loop containing nucleotide triphosphate hydrolases"/>
    <property type="match status" value="1"/>
</dbReference>
<proteinExistence type="predicted"/>
<evidence type="ECO:0000256" key="2">
    <source>
        <dbReference type="ARBA" id="ARBA00022840"/>
    </source>
</evidence>
<organism evidence="4">
    <name type="scientific">marine sediment metagenome</name>
    <dbReference type="NCBI Taxonomy" id="412755"/>
    <lineage>
        <taxon>unclassified sequences</taxon>
        <taxon>metagenomes</taxon>
        <taxon>ecological metagenomes</taxon>
    </lineage>
</organism>